<evidence type="ECO:0000256" key="1">
    <source>
        <dbReference type="SAM" id="Coils"/>
    </source>
</evidence>
<feature type="coiled-coil region" evidence="1">
    <location>
        <begin position="81"/>
        <end position="108"/>
    </location>
</feature>
<keyword evidence="1" id="KW-0175">Coiled coil</keyword>
<dbReference type="AlphaFoldDB" id="A0A6A9QV26"/>
<dbReference type="PANTHER" id="PTHR30432">
    <property type="entry name" value="TRANSCRIPTIONAL REGULATOR MODE"/>
    <property type="match status" value="1"/>
</dbReference>
<dbReference type="InterPro" id="IPR036388">
    <property type="entry name" value="WH-like_DNA-bd_sf"/>
</dbReference>
<dbReference type="OrthoDB" id="36889at2157"/>
<dbReference type="EMBL" id="WGGD01000005">
    <property type="protein sequence ID" value="MUN29653.1"/>
    <property type="molecule type" value="Genomic_DNA"/>
</dbReference>
<dbReference type="Gene3D" id="1.10.10.10">
    <property type="entry name" value="Winged helix-like DNA-binding domain superfamily/Winged helix DNA-binding domain"/>
    <property type="match status" value="1"/>
</dbReference>
<sequence>MRFNFKLWIETDEGKPILGKGGLELLKAIQKTGSLTNASKETGMSYKFAWEYVKRIDSSIDGVNMRKGGRNAGGSAITHEMEELMKIYEEVEKEIQGILKKYDEKLKEIKGNQDSNKQQGI</sequence>
<evidence type="ECO:0000313" key="3">
    <source>
        <dbReference type="Proteomes" id="UP000470772"/>
    </source>
</evidence>
<dbReference type="RefSeq" id="WP_054838688.1">
    <property type="nucleotide sequence ID" value="NZ_BBBY01000015.1"/>
</dbReference>
<organism evidence="2 3">
    <name type="scientific">Sulfuracidifex metallicus DSM 6482 = JCM 9184</name>
    <dbReference type="NCBI Taxonomy" id="523847"/>
    <lineage>
        <taxon>Archaea</taxon>
        <taxon>Thermoproteota</taxon>
        <taxon>Thermoprotei</taxon>
        <taxon>Sulfolobales</taxon>
        <taxon>Sulfolobaceae</taxon>
        <taxon>Sulfuracidifex</taxon>
    </lineage>
</organism>
<keyword evidence="2" id="KW-0238">DNA-binding</keyword>
<dbReference type="PANTHER" id="PTHR30432:SF1">
    <property type="entry name" value="DNA-BINDING TRANSCRIPTIONAL DUAL REGULATOR MODE"/>
    <property type="match status" value="1"/>
</dbReference>
<gene>
    <name evidence="2" type="ORF">GC250_09445</name>
</gene>
<comment type="caution">
    <text evidence="2">The sequence shown here is derived from an EMBL/GenBank/DDBJ whole genome shotgun (WGS) entry which is preliminary data.</text>
</comment>
<evidence type="ECO:0000313" key="2">
    <source>
        <dbReference type="EMBL" id="MUN29653.1"/>
    </source>
</evidence>
<proteinExistence type="predicted"/>
<dbReference type="InterPro" id="IPR051815">
    <property type="entry name" value="Molybdate_resp_trans_reg"/>
</dbReference>
<dbReference type="SUPFAM" id="SSF46785">
    <property type="entry name" value="Winged helix' DNA-binding domain"/>
    <property type="match status" value="1"/>
</dbReference>
<name>A0A6A9QV26_SULME</name>
<reference evidence="2 3" key="1">
    <citation type="submission" date="2019-10" db="EMBL/GenBank/DDBJ databases">
        <title>Sequencing and Assembly of Multiple Reported Metal-Biooxidizing Members of the Extremely Thermoacidophilic Archaeal Family Sulfolobaceae.</title>
        <authorList>
            <person name="Counts J.A."/>
            <person name="Kelly R.M."/>
        </authorList>
    </citation>
    <scope>NUCLEOTIDE SEQUENCE [LARGE SCALE GENOMIC DNA]</scope>
    <source>
        <strain evidence="2 3">DSM 6482</strain>
    </source>
</reference>
<dbReference type="Proteomes" id="UP000470772">
    <property type="component" value="Unassembled WGS sequence"/>
</dbReference>
<accession>A0A6A9QV26</accession>
<protein>
    <submittedName>
        <fullName evidence="2">DNA-binding protein</fullName>
    </submittedName>
</protein>
<keyword evidence="3" id="KW-1185">Reference proteome</keyword>
<dbReference type="GO" id="GO:0003677">
    <property type="term" value="F:DNA binding"/>
    <property type="evidence" value="ECO:0007669"/>
    <property type="project" value="UniProtKB-KW"/>
</dbReference>
<dbReference type="InterPro" id="IPR036390">
    <property type="entry name" value="WH_DNA-bd_sf"/>
</dbReference>